<accession>A0A1T4PAT8</accession>
<proteinExistence type="predicted"/>
<sequence>MGFSISWIAVNGLSKMAVYDRLDLSPTGLVDDVDRGGIGGHELPEGWTLIVLGETEHRLVQHQVLAKLSAGCEVIACNVEEHVMFCSCEQWRNGDRVWRLEHHGDADILGLERFGELPPHLSALEQEHRLHQVADGGKDADVDHIFEVPLALALSIVGVKHDENWPESFELLQWQKPKSSWRFWKH</sequence>
<name>A0A1T4PAT8_9HYPH</name>
<evidence type="ECO:0000313" key="2">
    <source>
        <dbReference type="Proteomes" id="UP000190092"/>
    </source>
</evidence>
<dbReference type="Proteomes" id="UP000190092">
    <property type="component" value="Unassembled WGS sequence"/>
</dbReference>
<dbReference type="STRING" id="225324.SAMN02745126_02706"/>
<keyword evidence="2" id="KW-1185">Reference proteome</keyword>
<gene>
    <name evidence="1" type="ORF">SAMN02745126_02706</name>
</gene>
<protein>
    <submittedName>
        <fullName evidence="1">Uncharacterized protein</fullName>
    </submittedName>
</protein>
<organism evidence="1 2">
    <name type="scientific">Enhydrobacter aerosaccus</name>
    <dbReference type="NCBI Taxonomy" id="225324"/>
    <lineage>
        <taxon>Bacteria</taxon>
        <taxon>Pseudomonadati</taxon>
        <taxon>Pseudomonadota</taxon>
        <taxon>Alphaproteobacteria</taxon>
        <taxon>Hyphomicrobiales</taxon>
        <taxon>Enhydrobacter</taxon>
    </lineage>
</organism>
<reference evidence="2" key="1">
    <citation type="submission" date="2017-02" db="EMBL/GenBank/DDBJ databases">
        <authorList>
            <person name="Varghese N."/>
            <person name="Submissions S."/>
        </authorList>
    </citation>
    <scope>NUCLEOTIDE SEQUENCE [LARGE SCALE GENOMIC DNA]</scope>
    <source>
        <strain evidence="2">ATCC 27094</strain>
    </source>
</reference>
<dbReference type="EMBL" id="FUWJ01000002">
    <property type="protein sequence ID" value="SJZ88634.1"/>
    <property type="molecule type" value="Genomic_DNA"/>
</dbReference>
<dbReference type="AlphaFoldDB" id="A0A1T4PAT8"/>
<evidence type="ECO:0000313" key="1">
    <source>
        <dbReference type="EMBL" id="SJZ88634.1"/>
    </source>
</evidence>